<dbReference type="RefSeq" id="WP_303550569.1">
    <property type="nucleotide sequence ID" value="NZ_JAUOPG010000006.1"/>
</dbReference>
<reference evidence="13" key="1">
    <citation type="submission" date="2023-07" db="EMBL/GenBank/DDBJ databases">
        <title>Genome content predicts the carbon catabolic preferences of heterotrophic bacteria.</title>
        <authorList>
            <person name="Gralka M."/>
        </authorList>
    </citation>
    <scope>NUCLEOTIDE SEQUENCE</scope>
    <source>
        <strain evidence="13">I2M16</strain>
    </source>
</reference>
<feature type="binding site" evidence="9">
    <location>
        <position position="357"/>
    </location>
    <ligand>
        <name>S-adenosyl-L-methionine</name>
        <dbReference type="ChEBI" id="CHEBI:59789"/>
    </ligand>
</feature>
<organism evidence="13 14">
    <name type="scientific">Neptunomonas phycophila</name>
    <dbReference type="NCBI Taxonomy" id="1572645"/>
    <lineage>
        <taxon>Bacteria</taxon>
        <taxon>Pseudomonadati</taxon>
        <taxon>Pseudomonadota</taxon>
        <taxon>Gammaproteobacteria</taxon>
        <taxon>Oceanospirillales</taxon>
        <taxon>Oceanospirillaceae</taxon>
        <taxon>Neptunomonas</taxon>
    </lineage>
</organism>
<keyword evidence="1 9" id="KW-0004">4Fe-4S</keyword>
<dbReference type="InterPro" id="IPR001566">
    <property type="entry name" value="23S_rRNA_MeTrfase_RlmD"/>
</dbReference>
<keyword evidence="3 9" id="KW-0489">Methyltransferase</keyword>
<dbReference type="InterPro" id="IPR012340">
    <property type="entry name" value="NA-bd_OB-fold"/>
</dbReference>
<keyword evidence="7 9" id="KW-0408">Iron</keyword>
<dbReference type="GO" id="GO:0051539">
    <property type="term" value="F:4 iron, 4 sulfur cluster binding"/>
    <property type="evidence" value="ECO:0007669"/>
    <property type="project" value="UniProtKB-KW"/>
</dbReference>
<name>A0AAW7XLD8_9GAMM</name>
<evidence type="ECO:0000256" key="1">
    <source>
        <dbReference type="ARBA" id="ARBA00022485"/>
    </source>
</evidence>
<evidence type="ECO:0000256" key="9">
    <source>
        <dbReference type="HAMAP-Rule" id="MF_01010"/>
    </source>
</evidence>
<dbReference type="InterPro" id="IPR010280">
    <property type="entry name" value="U5_MeTrfase_fam"/>
</dbReference>
<feature type="binding site" evidence="9">
    <location>
        <position position="314"/>
    </location>
    <ligand>
        <name>S-adenosyl-L-methionine</name>
        <dbReference type="ChEBI" id="CHEBI:59789"/>
    </ligand>
</feature>
<dbReference type="FunFam" id="2.40.50.140:FF:000097">
    <property type="entry name" value="23S rRNA (uracil(1939)-C(5))-methyltransferase RlmD"/>
    <property type="match status" value="1"/>
</dbReference>
<dbReference type="GO" id="GO:0070475">
    <property type="term" value="P:rRNA base methylation"/>
    <property type="evidence" value="ECO:0007669"/>
    <property type="project" value="TreeGrafter"/>
</dbReference>
<gene>
    <name evidence="9 13" type="primary">rlmD</name>
    <name evidence="13" type="ORF">Q4490_11040</name>
</gene>
<protein>
    <recommendedName>
        <fullName evidence="9">23S rRNA (uracil(1939)-C(5))-methyltransferase RlmD</fullName>
        <ecNumber evidence="9">2.1.1.190</ecNumber>
    </recommendedName>
    <alternativeName>
        <fullName evidence="9">23S rRNA(m5U1939)-methyltransferase</fullName>
    </alternativeName>
</protein>
<evidence type="ECO:0000256" key="6">
    <source>
        <dbReference type="ARBA" id="ARBA00022723"/>
    </source>
</evidence>
<dbReference type="AlphaFoldDB" id="A0AAW7XLD8"/>
<keyword evidence="2 9" id="KW-0698">rRNA processing</keyword>
<dbReference type="PROSITE" id="PS51687">
    <property type="entry name" value="SAM_MT_RNA_M5U"/>
    <property type="match status" value="1"/>
</dbReference>
<comment type="similarity">
    <text evidence="9">Belongs to the class I-like SAM-binding methyltransferase superfamily. RNA M5U methyltransferase family. RlmD subfamily.</text>
</comment>
<dbReference type="PANTHER" id="PTHR11061">
    <property type="entry name" value="RNA M5U METHYLTRANSFERASE"/>
    <property type="match status" value="1"/>
</dbReference>
<dbReference type="Proteomes" id="UP001169862">
    <property type="component" value="Unassembled WGS sequence"/>
</dbReference>
<evidence type="ECO:0000259" key="12">
    <source>
        <dbReference type="PROSITE" id="PS50926"/>
    </source>
</evidence>
<accession>A0AAW7XLD8</accession>
<dbReference type="InterPro" id="IPR029063">
    <property type="entry name" value="SAM-dependent_MTases_sf"/>
</dbReference>
<evidence type="ECO:0000313" key="13">
    <source>
        <dbReference type="EMBL" id="MDO6454099.1"/>
    </source>
</evidence>
<feature type="binding site" evidence="9 10">
    <location>
        <position position="378"/>
    </location>
    <ligand>
        <name>S-adenosyl-L-methionine</name>
        <dbReference type="ChEBI" id="CHEBI:59789"/>
    </ligand>
</feature>
<dbReference type="InterPro" id="IPR002792">
    <property type="entry name" value="TRAM_dom"/>
</dbReference>
<evidence type="ECO:0000256" key="7">
    <source>
        <dbReference type="ARBA" id="ARBA00023004"/>
    </source>
</evidence>
<feature type="binding site" evidence="9 10">
    <location>
        <position position="309"/>
    </location>
    <ligand>
        <name>S-adenosyl-L-methionine</name>
        <dbReference type="ChEBI" id="CHEBI:59789"/>
    </ligand>
</feature>
<evidence type="ECO:0000313" key="14">
    <source>
        <dbReference type="Proteomes" id="UP001169862"/>
    </source>
</evidence>
<evidence type="ECO:0000256" key="2">
    <source>
        <dbReference type="ARBA" id="ARBA00022552"/>
    </source>
</evidence>
<dbReference type="PANTHER" id="PTHR11061:SF49">
    <property type="entry name" value="23S RRNA (URACIL(1939)-C(5))-METHYLTRANSFERASE RLMD"/>
    <property type="match status" value="1"/>
</dbReference>
<feature type="region of interest" description="Disordered" evidence="11">
    <location>
        <begin position="1"/>
        <end position="21"/>
    </location>
</feature>
<feature type="binding site" evidence="9">
    <location>
        <position position="93"/>
    </location>
    <ligand>
        <name>[4Fe-4S] cluster</name>
        <dbReference type="ChEBI" id="CHEBI:49883"/>
    </ligand>
</feature>
<keyword evidence="4 9" id="KW-0808">Transferase</keyword>
<evidence type="ECO:0000256" key="11">
    <source>
        <dbReference type="SAM" id="MobiDB-lite"/>
    </source>
</evidence>
<dbReference type="EC" id="2.1.1.190" evidence="9"/>
<dbReference type="InterPro" id="IPR030391">
    <property type="entry name" value="MeTrfase_TrmA_CS"/>
</dbReference>
<dbReference type="Gene3D" id="2.40.50.140">
    <property type="entry name" value="Nucleic acid-binding proteins"/>
    <property type="match status" value="1"/>
</dbReference>
<keyword evidence="6 9" id="KW-0479">Metal-binding</keyword>
<comment type="function">
    <text evidence="9">Catalyzes the formation of 5-methyl-uridine at position 1939 (m5U1939) in 23S rRNA.</text>
</comment>
<feature type="binding site" evidence="9 10">
    <location>
        <position position="330"/>
    </location>
    <ligand>
        <name>S-adenosyl-L-methionine</name>
        <dbReference type="ChEBI" id="CHEBI:59789"/>
    </ligand>
</feature>
<dbReference type="NCBIfam" id="NF009639">
    <property type="entry name" value="PRK13168.1"/>
    <property type="match status" value="1"/>
</dbReference>
<dbReference type="HAMAP" id="MF_01010">
    <property type="entry name" value="23SrRNA_methyltr_RlmD"/>
    <property type="match status" value="1"/>
</dbReference>
<sequence length="452" mass="50202">MKKNAIRFGRPAPRKPASSNAPFTVDIERLSHDGRGVARLNGKTIFIEGVLPGETVIAKVTQTHKRFDEASVQSIVTPSSERVSPTCEHYEDCGGCQLQHLATAEQIRYKEENVLSLLQRMSSITPAQIDAPILSDAFGYRRSARIGLNVLQRNDEVIAGFRRRQSNKLLSIKHCPVLSPRLDGIFTDLQKSLSTLSNPKQLTHAEVQLGDAGITLTLRCKGSLKSSDKKLLSAWAEQKAFNLFIQTDTKTLNLHQQHDDYYQLLNGNLRLDFASGDFLQVNPAVNDKMIDQALSWLALEKSDNVLDLFCGLGNFTLPIALYVNHIIGVEGIEKMVAQATANATRNNLTNAQFFRADLSQDLSSETWLNQPINKIILDPPRTGAYELLKQLPVTATDILYVSCEPSALARDAELLTQKGYSMVRFGVMDMFPQTNHVESMALFQKTTKGKSS</sequence>
<dbReference type="PROSITE" id="PS01231">
    <property type="entry name" value="TRMA_2"/>
    <property type="match status" value="1"/>
</dbReference>
<dbReference type="PROSITE" id="PS50926">
    <property type="entry name" value="TRAM"/>
    <property type="match status" value="1"/>
</dbReference>
<feature type="domain" description="TRAM" evidence="12">
    <location>
        <begin position="16"/>
        <end position="74"/>
    </location>
</feature>
<evidence type="ECO:0000256" key="5">
    <source>
        <dbReference type="ARBA" id="ARBA00022691"/>
    </source>
</evidence>
<keyword evidence="5 9" id="KW-0949">S-adenosyl-L-methionine</keyword>
<dbReference type="NCBIfam" id="TIGR00479">
    <property type="entry name" value="rumA"/>
    <property type="match status" value="1"/>
</dbReference>
<evidence type="ECO:0000256" key="4">
    <source>
        <dbReference type="ARBA" id="ARBA00022679"/>
    </source>
</evidence>
<feature type="active site" description="Nucleophile" evidence="9 10">
    <location>
        <position position="403"/>
    </location>
</feature>
<comment type="catalytic activity">
    <reaction evidence="9">
        <text>uridine(1939) in 23S rRNA + S-adenosyl-L-methionine = 5-methyluridine(1939) in 23S rRNA + S-adenosyl-L-homocysteine + H(+)</text>
        <dbReference type="Rhea" id="RHEA:42908"/>
        <dbReference type="Rhea" id="RHEA-COMP:10278"/>
        <dbReference type="Rhea" id="RHEA-COMP:10279"/>
        <dbReference type="ChEBI" id="CHEBI:15378"/>
        <dbReference type="ChEBI" id="CHEBI:57856"/>
        <dbReference type="ChEBI" id="CHEBI:59789"/>
        <dbReference type="ChEBI" id="CHEBI:65315"/>
        <dbReference type="ChEBI" id="CHEBI:74447"/>
        <dbReference type="EC" id="2.1.1.190"/>
    </reaction>
</comment>
<dbReference type="GO" id="GO:0005506">
    <property type="term" value="F:iron ion binding"/>
    <property type="evidence" value="ECO:0007669"/>
    <property type="project" value="UniProtKB-UniRule"/>
</dbReference>
<evidence type="ECO:0000256" key="10">
    <source>
        <dbReference type="PROSITE-ProRule" id="PRU01024"/>
    </source>
</evidence>
<dbReference type="SUPFAM" id="SSF53335">
    <property type="entry name" value="S-adenosyl-L-methionine-dependent methyltransferases"/>
    <property type="match status" value="1"/>
</dbReference>
<dbReference type="CDD" id="cd02440">
    <property type="entry name" value="AdoMet_MTases"/>
    <property type="match status" value="1"/>
</dbReference>
<feature type="binding site" evidence="9">
    <location>
        <position position="87"/>
    </location>
    <ligand>
        <name>[4Fe-4S] cluster</name>
        <dbReference type="ChEBI" id="CHEBI:49883"/>
    </ligand>
</feature>
<feature type="binding site" evidence="9">
    <location>
        <position position="175"/>
    </location>
    <ligand>
        <name>[4Fe-4S] cluster</name>
        <dbReference type="ChEBI" id="CHEBI:49883"/>
    </ligand>
</feature>
<dbReference type="Pfam" id="PF05958">
    <property type="entry name" value="tRNA_U5-meth_tr"/>
    <property type="match status" value="1"/>
</dbReference>
<proteinExistence type="inferred from homology"/>
<evidence type="ECO:0000256" key="3">
    <source>
        <dbReference type="ARBA" id="ARBA00022603"/>
    </source>
</evidence>
<dbReference type="Pfam" id="PF01938">
    <property type="entry name" value="TRAM"/>
    <property type="match status" value="1"/>
</dbReference>
<dbReference type="Gene3D" id="2.40.50.1070">
    <property type="match status" value="1"/>
</dbReference>
<evidence type="ECO:0000256" key="8">
    <source>
        <dbReference type="ARBA" id="ARBA00023014"/>
    </source>
</evidence>
<dbReference type="SUPFAM" id="SSF50249">
    <property type="entry name" value="Nucleic acid-binding proteins"/>
    <property type="match status" value="1"/>
</dbReference>
<keyword evidence="8 9" id="KW-0411">Iron-sulfur</keyword>
<dbReference type="GO" id="GO:0003723">
    <property type="term" value="F:RNA binding"/>
    <property type="evidence" value="ECO:0007669"/>
    <property type="project" value="InterPro"/>
</dbReference>
<feature type="binding site" evidence="9">
    <location>
        <position position="96"/>
    </location>
    <ligand>
        <name>[4Fe-4S] cluster</name>
        <dbReference type="ChEBI" id="CHEBI:49883"/>
    </ligand>
</feature>
<dbReference type="GO" id="GO:0070041">
    <property type="term" value="F:rRNA (uridine-C5-)-methyltransferase activity"/>
    <property type="evidence" value="ECO:0007669"/>
    <property type="project" value="UniProtKB-UniRule"/>
</dbReference>
<comment type="caution">
    <text evidence="13">The sequence shown here is derived from an EMBL/GenBank/DDBJ whole genome shotgun (WGS) entry which is preliminary data.</text>
</comment>
<feature type="binding site" evidence="9 10">
    <location>
        <position position="280"/>
    </location>
    <ligand>
        <name>S-adenosyl-L-methionine</name>
        <dbReference type="ChEBI" id="CHEBI:59789"/>
    </ligand>
</feature>
<dbReference type="Gene3D" id="3.40.50.150">
    <property type="entry name" value="Vaccinia Virus protein VP39"/>
    <property type="match status" value="1"/>
</dbReference>
<dbReference type="EMBL" id="JAUOPG010000006">
    <property type="protein sequence ID" value="MDO6454099.1"/>
    <property type="molecule type" value="Genomic_DNA"/>
</dbReference>